<sequence>MFSTFPSNYLGEQKNFFLFARNLINTMDMINTTPTESNLSGLNQKDFQKDINNKKTDLFILKNAQGMEVAVTNYGCAILSIMVPDKNGKYANVVLGHDSIEHVINSPEPFLNTTIGRYGNRIAKGKFTLYGEEHQLAINNGPNSLHGGPTGFHTRVWDAVQPEPSTVIFNYTSADDEEGFPGNLEVEMTYRLEDETNALVIEYRATTDKATIVNLTNHGFFNLAGIANPSPTVLNNIVTINADFYVPIDEVSIPTGEILKVEGTPMDFRTPHTLGERIDEKHTQIVNGAGYDHCYVLNKTESGELSLAATCIEPNSGRTMEVYTTENGVQLYTGNWLGGFEGAHGASFPARSAVCFEAQCFPDTPNKSHFPSAVLLPGDEYQQVTIYKFGVQE</sequence>
<evidence type="ECO:0000256" key="11">
    <source>
        <dbReference type="PIRNR" id="PIRNR005096"/>
    </source>
</evidence>
<keyword evidence="6" id="KW-0963">Cytoplasm</keyword>
<keyword evidence="8" id="KW-0106">Calcium</keyword>
<dbReference type="InterPro" id="IPR047215">
    <property type="entry name" value="Galactose_mutarotase-like"/>
</dbReference>
<evidence type="ECO:0000256" key="4">
    <source>
        <dbReference type="ARBA" id="ARBA00006206"/>
    </source>
</evidence>
<feature type="binding site" evidence="14">
    <location>
        <begin position="120"/>
        <end position="121"/>
    </location>
    <ligand>
        <name>beta-D-galactose</name>
        <dbReference type="ChEBI" id="CHEBI:27667"/>
    </ligand>
</feature>
<dbReference type="GO" id="GO:0004034">
    <property type="term" value="F:aldose 1-epimerase activity"/>
    <property type="evidence" value="ECO:0007669"/>
    <property type="project" value="UniProtKB-EC"/>
</dbReference>
<feature type="binding site" evidence="13">
    <location>
        <position position="292"/>
    </location>
    <ligand>
        <name>beta-D-galactose</name>
        <dbReference type="ChEBI" id="CHEBI:27667"/>
    </ligand>
</feature>
<feature type="active site" description="Proton acceptor" evidence="12">
    <location>
        <position position="357"/>
    </location>
</feature>
<dbReference type="EC" id="5.1.3.3" evidence="11"/>
<comment type="similarity">
    <text evidence="4 11">Belongs to the aldose epimerase family.</text>
</comment>
<dbReference type="InterPro" id="IPR015443">
    <property type="entry name" value="Aldose_1-epimerase"/>
</dbReference>
<dbReference type="GO" id="GO:0030246">
    <property type="term" value="F:carbohydrate binding"/>
    <property type="evidence" value="ECO:0007669"/>
    <property type="project" value="InterPro"/>
</dbReference>
<evidence type="ECO:0000256" key="9">
    <source>
        <dbReference type="ARBA" id="ARBA00023235"/>
    </source>
</evidence>
<dbReference type="InterPro" id="IPR008183">
    <property type="entry name" value="Aldose_1/G6P_1-epimerase"/>
</dbReference>
<evidence type="ECO:0000256" key="8">
    <source>
        <dbReference type="ARBA" id="ARBA00022837"/>
    </source>
</evidence>
<dbReference type="AlphaFoldDB" id="A0A139K485"/>
<evidence type="ECO:0000256" key="13">
    <source>
        <dbReference type="PIRSR" id="PIRSR005096-2"/>
    </source>
</evidence>
<dbReference type="GO" id="GO:0005737">
    <property type="term" value="C:cytoplasm"/>
    <property type="evidence" value="ECO:0007669"/>
    <property type="project" value="UniProtKB-SubCell"/>
</dbReference>
<dbReference type="PANTHER" id="PTHR10091:SF0">
    <property type="entry name" value="GALACTOSE MUTAROTASE"/>
    <property type="match status" value="1"/>
</dbReference>
<dbReference type="UniPathway" id="UPA00242"/>
<evidence type="ECO:0000256" key="5">
    <source>
        <dbReference type="ARBA" id="ARBA00011245"/>
    </source>
</evidence>
<feature type="active site" description="Proton donor" evidence="12">
    <location>
        <position position="218"/>
    </location>
</feature>
<dbReference type="CDD" id="cd09019">
    <property type="entry name" value="galactose_mutarotase_like"/>
    <property type="match status" value="1"/>
</dbReference>
<evidence type="ECO:0000256" key="6">
    <source>
        <dbReference type="ARBA" id="ARBA00022490"/>
    </source>
</evidence>
<evidence type="ECO:0000256" key="3">
    <source>
        <dbReference type="ARBA" id="ARBA00005028"/>
    </source>
</evidence>
<evidence type="ECO:0000256" key="10">
    <source>
        <dbReference type="ARBA" id="ARBA00023277"/>
    </source>
</evidence>
<comment type="subcellular location">
    <subcellularLocation>
        <location evidence="2">Cytoplasm</location>
    </subcellularLocation>
</comment>
<reference evidence="15 16" key="1">
    <citation type="submission" date="2015-09" db="EMBL/GenBank/DDBJ databases">
        <authorList>
            <consortium name="Pathogen Informatics"/>
        </authorList>
    </citation>
    <scope>NUCLEOTIDE SEQUENCE [LARGE SCALE GENOMIC DNA]</scope>
    <source>
        <strain evidence="15 16">2789STDY5834847</strain>
    </source>
</reference>
<dbReference type="Pfam" id="PF01263">
    <property type="entry name" value="Aldose_epim"/>
    <property type="match status" value="1"/>
</dbReference>
<evidence type="ECO:0000313" key="16">
    <source>
        <dbReference type="Proteomes" id="UP000095614"/>
    </source>
</evidence>
<comment type="pathway">
    <text evidence="3 11">Carbohydrate metabolism; hexose metabolism.</text>
</comment>
<keyword evidence="7" id="KW-0597">Phosphoprotein</keyword>
<evidence type="ECO:0000256" key="14">
    <source>
        <dbReference type="PIRSR" id="PIRSR005096-3"/>
    </source>
</evidence>
<gene>
    <name evidence="15" type="primary">mro_3</name>
    <name evidence="15" type="ORF">ERS852462_01732</name>
</gene>
<dbReference type="InterPro" id="IPR014718">
    <property type="entry name" value="GH-type_carb-bd"/>
</dbReference>
<evidence type="ECO:0000313" key="15">
    <source>
        <dbReference type="EMBL" id="CUO82949.1"/>
    </source>
</evidence>
<evidence type="ECO:0000256" key="7">
    <source>
        <dbReference type="ARBA" id="ARBA00022553"/>
    </source>
</evidence>
<accession>A0A139K485</accession>
<dbReference type="EMBL" id="CZAF01000004">
    <property type="protein sequence ID" value="CUO82949.1"/>
    <property type="molecule type" value="Genomic_DNA"/>
</dbReference>
<comment type="catalytic activity">
    <reaction evidence="11">
        <text>alpha-D-glucose = beta-D-glucose</text>
        <dbReference type="Rhea" id="RHEA:10264"/>
        <dbReference type="ChEBI" id="CHEBI:15903"/>
        <dbReference type="ChEBI" id="CHEBI:17925"/>
        <dbReference type="EC" id="5.1.3.3"/>
    </reaction>
</comment>
<dbReference type="InterPro" id="IPR011013">
    <property type="entry name" value="Gal_mutarotase_sf_dom"/>
</dbReference>
<keyword evidence="10 11" id="KW-0119">Carbohydrate metabolism</keyword>
<dbReference type="PANTHER" id="PTHR10091">
    <property type="entry name" value="ALDOSE-1-EPIMERASE"/>
    <property type="match status" value="1"/>
</dbReference>
<dbReference type="Proteomes" id="UP000095614">
    <property type="component" value="Unassembled WGS sequence"/>
</dbReference>
<dbReference type="PATRIC" id="fig|820.27.peg.2626"/>
<dbReference type="NCBIfam" id="NF008277">
    <property type="entry name" value="PRK11055.1"/>
    <property type="match status" value="1"/>
</dbReference>
<comment type="subunit">
    <text evidence="5">Monomer.</text>
</comment>
<evidence type="ECO:0000256" key="2">
    <source>
        <dbReference type="ARBA" id="ARBA00004496"/>
    </source>
</evidence>
<organism evidence="15 16">
    <name type="scientific">Bacteroides uniformis</name>
    <dbReference type="NCBI Taxonomy" id="820"/>
    <lineage>
        <taxon>Bacteria</taxon>
        <taxon>Pseudomonadati</taxon>
        <taxon>Bacteroidota</taxon>
        <taxon>Bacteroidia</taxon>
        <taxon>Bacteroidales</taxon>
        <taxon>Bacteroidaceae</taxon>
        <taxon>Bacteroides</taxon>
    </lineage>
</organism>
<dbReference type="STRING" id="820.ERS852554_02728"/>
<dbReference type="FunFam" id="2.70.98.10:FF:000003">
    <property type="entry name" value="Aldose 1-epimerase"/>
    <property type="match status" value="1"/>
</dbReference>
<dbReference type="SUPFAM" id="SSF74650">
    <property type="entry name" value="Galactose mutarotase-like"/>
    <property type="match status" value="1"/>
</dbReference>
<keyword evidence="9 11" id="KW-0413">Isomerase</keyword>
<name>A0A139K485_BACUN</name>
<comment type="cofactor">
    <cofactor evidence="1">
        <name>Ca(2+)</name>
        <dbReference type="ChEBI" id="CHEBI:29108"/>
    </cofactor>
</comment>
<evidence type="ECO:0000256" key="1">
    <source>
        <dbReference type="ARBA" id="ARBA00001913"/>
    </source>
</evidence>
<protein>
    <recommendedName>
        <fullName evidence="11">Aldose 1-epimerase</fullName>
        <ecNumber evidence="11">5.1.3.3</ecNumber>
    </recommendedName>
</protein>
<dbReference type="PIRSF" id="PIRSF005096">
    <property type="entry name" value="GALM"/>
    <property type="match status" value="1"/>
</dbReference>
<dbReference type="GO" id="GO:0033499">
    <property type="term" value="P:galactose catabolic process via UDP-galactose, Leloir pathway"/>
    <property type="evidence" value="ECO:0007669"/>
    <property type="project" value="TreeGrafter"/>
</dbReference>
<dbReference type="GO" id="GO:0006006">
    <property type="term" value="P:glucose metabolic process"/>
    <property type="evidence" value="ECO:0007669"/>
    <property type="project" value="TreeGrafter"/>
</dbReference>
<proteinExistence type="inferred from homology"/>
<dbReference type="Gene3D" id="2.70.98.10">
    <property type="match status" value="1"/>
</dbReference>
<evidence type="ECO:0000256" key="12">
    <source>
        <dbReference type="PIRSR" id="PIRSR005096-1"/>
    </source>
</evidence>